<feature type="domain" description="Phytase-like" evidence="1">
    <location>
        <begin position="62"/>
        <end position="365"/>
    </location>
</feature>
<protein>
    <submittedName>
        <fullName evidence="2">Glycerophosphoryl diester phosphodiesterase</fullName>
    </submittedName>
</protein>
<dbReference type="AlphaFoldDB" id="W9VDY7"/>
<gene>
    <name evidence="2" type="ORF">D779_2928</name>
</gene>
<sequence length="389" mass="41485">MSFHGSMLRDSMLSFALASMIASAQGSNVELTDSQDGAGRRVTACEFIGEVTLPTGYAFEDTEVGGLSAIAYDASRNLYLALSDDRSKHDPARFYSLAIDLGDGHLDAGDIAFTGVTRLRSGSGSVFAKGDIDPEGIALAPDGSLFISSEGDASKSLPPFVGHFDRSGVEIQRLPIDAKFLPETDSGVRDNLAFESLTVSPDGRSLYTAVENALLQDGPEATVEAGSRSRIAQYDIETGREVGERIYEVGPVADRPALGIGFATNGLAELLALDDAGTFLALERSYTLGKGFRVRLYQVQARDAEDVSGRFSLQGDGEADRPVRKALLLDFGDLVEMVDNLEGMTLGPVLPDGRRSLIVVSDNNFSAGQFTQFIGLALTIDDAPRPDRP</sequence>
<dbReference type="RefSeq" id="WP_157726418.1">
    <property type="nucleotide sequence ID" value="NZ_AONC01000045.1"/>
</dbReference>
<dbReference type="OrthoDB" id="292013at2"/>
<proteinExistence type="predicted"/>
<dbReference type="EMBL" id="AONC01000045">
    <property type="protein sequence ID" value="EXJ14257.1"/>
    <property type="molecule type" value="Genomic_DNA"/>
</dbReference>
<evidence type="ECO:0000259" key="1">
    <source>
        <dbReference type="Pfam" id="PF13449"/>
    </source>
</evidence>
<dbReference type="PANTHER" id="PTHR37957">
    <property type="entry name" value="BLR7070 PROTEIN"/>
    <property type="match status" value="1"/>
</dbReference>
<dbReference type="PANTHER" id="PTHR37957:SF1">
    <property type="entry name" value="PHYTASE-LIKE DOMAIN-CONTAINING PROTEIN"/>
    <property type="match status" value="1"/>
</dbReference>
<evidence type="ECO:0000313" key="2">
    <source>
        <dbReference type="EMBL" id="EXJ14257.1"/>
    </source>
</evidence>
<dbReference type="InterPro" id="IPR027372">
    <property type="entry name" value="Phytase-like_dom"/>
</dbReference>
<comment type="caution">
    <text evidence="2">The sequence shown here is derived from an EMBL/GenBank/DDBJ whole genome shotgun (WGS) entry which is preliminary data.</text>
</comment>
<dbReference type="STRING" id="1249627.D779_2928"/>
<dbReference type="Pfam" id="PF13449">
    <property type="entry name" value="Phytase-like"/>
    <property type="match status" value="1"/>
</dbReference>
<dbReference type="Proteomes" id="UP000019460">
    <property type="component" value="Unassembled WGS sequence"/>
</dbReference>
<accession>W9VDY7</accession>
<dbReference type="SUPFAM" id="SSF63829">
    <property type="entry name" value="Calcium-dependent phosphotriesterase"/>
    <property type="match status" value="1"/>
</dbReference>
<dbReference type="eggNOG" id="COG4222">
    <property type="taxonomic scope" value="Bacteria"/>
</dbReference>
<name>W9VDY7_9GAMM</name>
<keyword evidence="3" id="KW-1185">Reference proteome</keyword>
<dbReference type="PATRIC" id="fig|1249627.3.peg.3094"/>
<reference evidence="2 3" key="1">
    <citation type="submission" date="2012-11" db="EMBL/GenBank/DDBJ databases">
        <title>Genome assembly of Thiorhodococcus sp. AK35.</title>
        <authorList>
            <person name="Nupur N."/>
            <person name="Khatri I."/>
            <person name="Subramanian S."/>
            <person name="Pinnaka A."/>
        </authorList>
    </citation>
    <scope>NUCLEOTIDE SEQUENCE [LARGE SCALE GENOMIC DNA]</scope>
    <source>
        <strain evidence="2 3">AK35</strain>
    </source>
</reference>
<evidence type="ECO:0000313" key="3">
    <source>
        <dbReference type="Proteomes" id="UP000019460"/>
    </source>
</evidence>
<organism evidence="2 3">
    <name type="scientific">Imhoffiella purpurea</name>
    <dbReference type="NCBI Taxonomy" id="1249627"/>
    <lineage>
        <taxon>Bacteria</taxon>
        <taxon>Pseudomonadati</taxon>
        <taxon>Pseudomonadota</taxon>
        <taxon>Gammaproteobacteria</taxon>
        <taxon>Chromatiales</taxon>
        <taxon>Chromatiaceae</taxon>
        <taxon>Imhoffiella</taxon>
    </lineage>
</organism>